<dbReference type="AlphaFoldDB" id="A0A9D2E3D6"/>
<keyword evidence="3 6" id="KW-0812">Transmembrane</keyword>
<evidence type="ECO:0000313" key="8">
    <source>
        <dbReference type="EMBL" id="HIZ30107.1"/>
    </source>
</evidence>
<dbReference type="Pfam" id="PF09335">
    <property type="entry name" value="VTT_dom"/>
    <property type="match status" value="1"/>
</dbReference>
<dbReference type="PROSITE" id="PS51257">
    <property type="entry name" value="PROKAR_LIPOPROTEIN"/>
    <property type="match status" value="1"/>
</dbReference>
<reference evidence="8" key="2">
    <citation type="submission" date="2021-04" db="EMBL/GenBank/DDBJ databases">
        <authorList>
            <person name="Gilroy R."/>
        </authorList>
    </citation>
    <scope>NUCLEOTIDE SEQUENCE</scope>
    <source>
        <strain evidence="8">ChiGjej4B4-18154</strain>
    </source>
</reference>
<dbReference type="PANTHER" id="PTHR12677:SF49">
    <property type="entry name" value="TVP38_TMEM64 FAMILY MEMBRANE PROTEIN"/>
    <property type="match status" value="1"/>
</dbReference>
<evidence type="ECO:0000259" key="7">
    <source>
        <dbReference type="Pfam" id="PF09335"/>
    </source>
</evidence>
<dbReference type="InterPro" id="IPR015414">
    <property type="entry name" value="TMEM64"/>
</dbReference>
<reference evidence="8" key="1">
    <citation type="journal article" date="2021" name="PeerJ">
        <title>Extensive microbial diversity within the chicken gut microbiome revealed by metagenomics and culture.</title>
        <authorList>
            <person name="Gilroy R."/>
            <person name="Ravi A."/>
            <person name="Getino M."/>
            <person name="Pursley I."/>
            <person name="Horton D.L."/>
            <person name="Alikhan N.F."/>
            <person name="Baker D."/>
            <person name="Gharbi K."/>
            <person name="Hall N."/>
            <person name="Watson M."/>
            <person name="Adriaenssens E.M."/>
            <person name="Foster-Nyarko E."/>
            <person name="Jarju S."/>
            <person name="Secka A."/>
            <person name="Antonio M."/>
            <person name="Oren A."/>
            <person name="Chaudhuri R.R."/>
            <person name="La Ragione R."/>
            <person name="Hildebrand F."/>
            <person name="Pallen M.J."/>
        </authorList>
    </citation>
    <scope>NUCLEOTIDE SEQUENCE</scope>
    <source>
        <strain evidence="8">ChiGjej4B4-18154</strain>
    </source>
</reference>
<dbReference type="InterPro" id="IPR032816">
    <property type="entry name" value="VTT_dom"/>
</dbReference>
<feature type="transmembrane region" description="Helical" evidence="6">
    <location>
        <begin position="193"/>
        <end position="213"/>
    </location>
</feature>
<evidence type="ECO:0000256" key="6">
    <source>
        <dbReference type="RuleBase" id="RU366058"/>
    </source>
</evidence>
<evidence type="ECO:0000313" key="9">
    <source>
        <dbReference type="Proteomes" id="UP000824035"/>
    </source>
</evidence>
<name>A0A9D2E3D6_9FIRM</name>
<accession>A0A9D2E3D6</accession>
<comment type="similarity">
    <text evidence="6">Belongs to the TVP38/TMEM64 family.</text>
</comment>
<feature type="transmembrane region" description="Helical" evidence="6">
    <location>
        <begin position="86"/>
        <end position="111"/>
    </location>
</feature>
<comment type="caution">
    <text evidence="8">The sequence shown here is derived from an EMBL/GenBank/DDBJ whole genome shotgun (WGS) entry which is preliminary data.</text>
</comment>
<evidence type="ECO:0000256" key="1">
    <source>
        <dbReference type="ARBA" id="ARBA00004651"/>
    </source>
</evidence>
<evidence type="ECO:0000256" key="3">
    <source>
        <dbReference type="ARBA" id="ARBA00022692"/>
    </source>
</evidence>
<keyword evidence="5 6" id="KW-0472">Membrane</keyword>
<evidence type="ECO:0000256" key="2">
    <source>
        <dbReference type="ARBA" id="ARBA00022475"/>
    </source>
</evidence>
<dbReference type="Proteomes" id="UP000824035">
    <property type="component" value="Unassembled WGS sequence"/>
</dbReference>
<evidence type="ECO:0000256" key="5">
    <source>
        <dbReference type="ARBA" id="ARBA00023136"/>
    </source>
</evidence>
<gene>
    <name evidence="8" type="ORF">H9813_02590</name>
</gene>
<feature type="transmembrane region" description="Helical" evidence="6">
    <location>
        <begin position="55"/>
        <end position="74"/>
    </location>
</feature>
<keyword evidence="2 6" id="KW-1003">Cell membrane</keyword>
<comment type="subcellular location">
    <subcellularLocation>
        <location evidence="1 6">Cell membrane</location>
        <topology evidence="1 6">Multi-pass membrane protein</topology>
    </subcellularLocation>
</comment>
<dbReference type="EMBL" id="DXBV01000025">
    <property type="protein sequence ID" value="HIZ30107.1"/>
    <property type="molecule type" value="Genomic_DNA"/>
</dbReference>
<sequence length="233" mass="25476">MTSKNKKQLASAAVLVALSIGCIVAAVVFRHEIWALITSQAARDEFVEWVRSHGVWGMLVFLALEVFQIVVAVVPGEPVQIMAGALYGPVGGLALCLVGILIGSTMIYYVVRALGAKAVDPAVLHKYRFLQDEKRARSALYLLFFLPGMPKDLLTYLGPFLPLKPGQFLFTCTLARFPALLASTVAGDSLFEGNIVLPLVLGAVTGTLGLLCIRNEQRIVDWLHRRRDQLTSR</sequence>
<feature type="transmembrane region" description="Helical" evidence="6">
    <location>
        <begin position="139"/>
        <end position="161"/>
    </location>
</feature>
<dbReference type="GO" id="GO:0005886">
    <property type="term" value="C:plasma membrane"/>
    <property type="evidence" value="ECO:0007669"/>
    <property type="project" value="UniProtKB-SubCell"/>
</dbReference>
<dbReference type="PANTHER" id="PTHR12677">
    <property type="entry name" value="GOLGI APPARATUS MEMBRANE PROTEIN TVP38-RELATED"/>
    <property type="match status" value="1"/>
</dbReference>
<feature type="domain" description="VTT" evidence="7">
    <location>
        <begin position="74"/>
        <end position="188"/>
    </location>
</feature>
<protein>
    <recommendedName>
        <fullName evidence="6">TVP38/TMEM64 family membrane protein</fullName>
    </recommendedName>
</protein>
<keyword evidence="4 6" id="KW-1133">Transmembrane helix</keyword>
<proteinExistence type="inferred from homology"/>
<organism evidence="8 9">
    <name type="scientific">Candidatus Allofournierella merdipullorum</name>
    <dbReference type="NCBI Taxonomy" id="2838595"/>
    <lineage>
        <taxon>Bacteria</taxon>
        <taxon>Bacillati</taxon>
        <taxon>Bacillota</taxon>
        <taxon>Clostridia</taxon>
        <taxon>Eubacteriales</taxon>
        <taxon>Oscillospiraceae</taxon>
        <taxon>Allofournierella</taxon>
    </lineage>
</organism>
<evidence type="ECO:0000256" key="4">
    <source>
        <dbReference type="ARBA" id="ARBA00022989"/>
    </source>
</evidence>
<comment type="caution">
    <text evidence="6">Lacks conserved residue(s) required for the propagation of feature annotation.</text>
</comment>